<protein>
    <submittedName>
        <fullName evidence="5">DNA-binding transcriptional regulator, FadR family</fullName>
    </submittedName>
</protein>
<dbReference type="CDD" id="cd07377">
    <property type="entry name" value="WHTH_GntR"/>
    <property type="match status" value="1"/>
</dbReference>
<evidence type="ECO:0000256" key="2">
    <source>
        <dbReference type="ARBA" id="ARBA00023125"/>
    </source>
</evidence>
<gene>
    <name evidence="5" type="ORF">SAMN02745704_02795</name>
</gene>
<evidence type="ECO:0000256" key="3">
    <source>
        <dbReference type="ARBA" id="ARBA00023163"/>
    </source>
</evidence>
<dbReference type="RefSeq" id="WP_078718337.1">
    <property type="nucleotide sequence ID" value="NZ_FUYC01000030.1"/>
</dbReference>
<dbReference type="InterPro" id="IPR036388">
    <property type="entry name" value="WH-like_DNA-bd_sf"/>
</dbReference>
<sequence length="256" mass="28507">MEKTNTDLLFFPARSGRASEDVALQLEAAIVGGTFEPGTSLPSERALQEQFGTGRGVIREAISALRQKGLVEVRKGAKGGAYVRQLEVANVSESLALFLRQHHVGTQDLIEFRESVDRTITLLAVSRGSDADKRALVQGAEELEREVRGDQPDLTRVAEMDRELNLMLARMADNPIFEWIMRAVQLGFSSHDYALYEDQGFAAKTVDNWTETARAIASGDPMRALNSIGFHYSLLRRRVTEREGERPMRRASENNG</sequence>
<dbReference type="OrthoDB" id="5450856at2"/>
<reference evidence="5 6" key="1">
    <citation type="submission" date="2017-02" db="EMBL/GenBank/DDBJ databases">
        <authorList>
            <person name="Peterson S.W."/>
        </authorList>
    </citation>
    <scope>NUCLEOTIDE SEQUENCE [LARGE SCALE GENOMIC DNA]</scope>
    <source>
        <strain evidence="5 6">DSM 16080</strain>
    </source>
</reference>
<organism evidence="5 6">
    <name type="scientific">Paucidesulfovibrio gracilis DSM 16080</name>
    <dbReference type="NCBI Taxonomy" id="1121449"/>
    <lineage>
        <taxon>Bacteria</taxon>
        <taxon>Pseudomonadati</taxon>
        <taxon>Thermodesulfobacteriota</taxon>
        <taxon>Desulfovibrionia</taxon>
        <taxon>Desulfovibrionales</taxon>
        <taxon>Desulfovibrionaceae</taxon>
        <taxon>Paucidesulfovibrio</taxon>
    </lineage>
</organism>
<evidence type="ECO:0000259" key="4">
    <source>
        <dbReference type="PROSITE" id="PS50949"/>
    </source>
</evidence>
<name>A0A1T4Y5D2_9BACT</name>
<dbReference type="Pfam" id="PF07729">
    <property type="entry name" value="FCD"/>
    <property type="match status" value="1"/>
</dbReference>
<evidence type="ECO:0000313" key="5">
    <source>
        <dbReference type="EMBL" id="SKA96940.1"/>
    </source>
</evidence>
<dbReference type="AlphaFoldDB" id="A0A1T4Y5D2"/>
<dbReference type="EMBL" id="FUYC01000030">
    <property type="protein sequence ID" value="SKA96940.1"/>
    <property type="molecule type" value="Genomic_DNA"/>
</dbReference>
<keyword evidence="2 5" id="KW-0238">DNA-binding</keyword>
<dbReference type="Pfam" id="PF00392">
    <property type="entry name" value="GntR"/>
    <property type="match status" value="1"/>
</dbReference>
<proteinExistence type="predicted"/>
<dbReference type="GO" id="GO:0003677">
    <property type="term" value="F:DNA binding"/>
    <property type="evidence" value="ECO:0007669"/>
    <property type="project" value="UniProtKB-KW"/>
</dbReference>
<keyword evidence="1" id="KW-0805">Transcription regulation</keyword>
<dbReference type="InterPro" id="IPR000524">
    <property type="entry name" value="Tscrpt_reg_HTH_GntR"/>
</dbReference>
<accession>A0A1T4Y5D2</accession>
<dbReference type="Proteomes" id="UP000190027">
    <property type="component" value="Unassembled WGS sequence"/>
</dbReference>
<dbReference type="InterPro" id="IPR036390">
    <property type="entry name" value="WH_DNA-bd_sf"/>
</dbReference>
<feature type="domain" description="HTH gntR-type" evidence="4">
    <location>
        <begin position="16"/>
        <end position="86"/>
    </location>
</feature>
<dbReference type="InterPro" id="IPR008920">
    <property type="entry name" value="TF_FadR/GntR_C"/>
</dbReference>
<evidence type="ECO:0000256" key="1">
    <source>
        <dbReference type="ARBA" id="ARBA00023015"/>
    </source>
</evidence>
<dbReference type="PANTHER" id="PTHR43537:SF5">
    <property type="entry name" value="UXU OPERON TRANSCRIPTIONAL REGULATOR"/>
    <property type="match status" value="1"/>
</dbReference>
<dbReference type="Gene3D" id="1.20.120.530">
    <property type="entry name" value="GntR ligand-binding domain-like"/>
    <property type="match status" value="1"/>
</dbReference>
<dbReference type="SUPFAM" id="SSF46785">
    <property type="entry name" value="Winged helix' DNA-binding domain"/>
    <property type="match status" value="1"/>
</dbReference>
<dbReference type="SMART" id="SM00345">
    <property type="entry name" value="HTH_GNTR"/>
    <property type="match status" value="1"/>
</dbReference>
<dbReference type="PRINTS" id="PR00035">
    <property type="entry name" value="HTHGNTR"/>
</dbReference>
<dbReference type="PROSITE" id="PS50949">
    <property type="entry name" value="HTH_GNTR"/>
    <property type="match status" value="1"/>
</dbReference>
<dbReference type="Gene3D" id="1.10.10.10">
    <property type="entry name" value="Winged helix-like DNA-binding domain superfamily/Winged helix DNA-binding domain"/>
    <property type="match status" value="1"/>
</dbReference>
<dbReference type="GO" id="GO:0003700">
    <property type="term" value="F:DNA-binding transcription factor activity"/>
    <property type="evidence" value="ECO:0007669"/>
    <property type="project" value="InterPro"/>
</dbReference>
<dbReference type="STRING" id="1121449.SAMN02745704_02795"/>
<dbReference type="InterPro" id="IPR011711">
    <property type="entry name" value="GntR_C"/>
</dbReference>
<dbReference type="PANTHER" id="PTHR43537">
    <property type="entry name" value="TRANSCRIPTIONAL REGULATOR, GNTR FAMILY"/>
    <property type="match status" value="1"/>
</dbReference>
<keyword evidence="6" id="KW-1185">Reference proteome</keyword>
<keyword evidence="3" id="KW-0804">Transcription</keyword>
<evidence type="ECO:0000313" key="6">
    <source>
        <dbReference type="Proteomes" id="UP000190027"/>
    </source>
</evidence>
<dbReference type="SMART" id="SM00895">
    <property type="entry name" value="FCD"/>
    <property type="match status" value="1"/>
</dbReference>
<dbReference type="SUPFAM" id="SSF48008">
    <property type="entry name" value="GntR ligand-binding domain-like"/>
    <property type="match status" value="1"/>
</dbReference>